<dbReference type="EMBL" id="BK014898">
    <property type="protein sequence ID" value="DAD81277.1"/>
    <property type="molecule type" value="Genomic_DNA"/>
</dbReference>
<protein>
    <submittedName>
        <fullName evidence="1">Uncharacterized protein</fullName>
    </submittedName>
</protein>
<name>A0A8S5MG27_9CAUD</name>
<evidence type="ECO:0000313" key="1">
    <source>
        <dbReference type="EMBL" id="DAD81277.1"/>
    </source>
</evidence>
<accession>A0A8S5MG27</accession>
<organism evidence="1">
    <name type="scientific">Siphoviridae sp. ctcfw7</name>
    <dbReference type="NCBI Taxonomy" id="2826394"/>
    <lineage>
        <taxon>Viruses</taxon>
        <taxon>Duplodnaviria</taxon>
        <taxon>Heunggongvirae</taxon>
        <taxon>Uroviricota</taxon>
        <taxon>Caudoviricetes</taxon>
    </lineage>
</organism>
<proteinExistence type="predicted"/>
<sequence length="49" mass="5844">MLISTYKVIKLMLASGLVYSIYLKYSRYFHFRVYIFPQTAKILNLLLIP</sequence>
<reference evidence="1" key="1">
    <citation type="journal article" date="2021" name="Proc. Natl. Acad. Sci. U.S.A.">
        <title>A Catalog of Tens of Thousands of Viruses from Human Metagenomes Reveals Hidden Associations with Chronic Diseases.</title>
        <authorList>
            <person name="Tisza M.J."/>
            <person name="Buck C.B."/>
        </authorList>
    </citation>
    <scope>NUCLEOTIDE SEQUENCE</scope>
    <source>
        <strain evidence="1">Ctcfw7</strain>
    </source>
</reference>